<dbReference type="PANTHER" id="PTHR14097">
    <property type="entry name" value="OXIDOREDUCTASE HTATIP2"/>
    <property type="match status" value="1"/>
</dbReference>
<evidence type="ECO:0000259" key="3">
    <source>
        <dbReference type="Pfam" id="PF01370"/>
    </source>
</evidence>
<keyword evidence="5" id="KW-1185">Reference proteome</keyword>
<proteinExistence type="predicted"/>
<evidence type="ECO:0000313" key="4">
    <source>
        <dbReference type="EMBL" id="MTI28636.1"/>
    </source>
</evidence>
<dbReference type="PANTHER" id="PTHR14097:SF7">
    <property type="entry name" value="OXIDOREDUCTASE HTATIP2"/>
    <property type="match status" value="1"/>
</dbReference>
<reference evidence="4 5" key="1">
    <citation type="submission" date="2019-02" db="EMBL/GenBank/DDBJ databases">
        <authorList>
            <person name="Goldberg S.R."/>
            <person name="Haltli B.A."/>
            <person name="Correa H."/>
            <person name="Russell K.G."/>
        </authorList>
    </citation>
    <scope>NUCLEOTIDE SEQUENCE [LARGE SCALE GENOMIC DNA]</scope>
    <source>
        <strain evidence="4 5">JCM 16186</strain>
    </source>
</reference>
<protein>
    <submittedName>
        <fullName evidence="4">NAD-dependent epimerase/dehydratase family protein</fullName>
    </submittedName>
</protein>
<dbReference type="SUPFAM" id="SSF51735">
    <property type="entry name" value="NAD(P)-binding Rossmann-fold domains"/>
    <property type="match status" value="1"/>
</dbReference>
<dbReference type="InterPro" id="IPR036291">
    <property type="entry name" value="NAD(P)-bd_dom_sf"/>
</dbReference>
<sequence>MSRTALIAGATGLVGSQLLDLLLNDPYYEKVIVLTRRLVSKKSDKLVNLLIAFENLDAHAEQLKADDVYCCLGTTMKKAGSKDKFRQVDFAYPYEIARLFHTNGAQQFLLISALGADSNSSIFYNRVKGDVEEAITSMGFRSYHIFRPSLLMGPRQEKRLGEGLGKAFFKVFGFLFAGPLKKYKAIDSAKVAKAMFAIARQNKIGKFVHESRELQKY</sequence>
<evidence type="ECO:0000256" key="1">
    <source>
        <dbReference type="ARBA" id="ARBA00004370"/>
    </source>
</evidence>
<evidence type="ECO:0000313" key="5">
    <source>
        <dbReference type="Proteomes" id="UP000798808"/>
    </source>
</evidence>
<dbReference type="RefSeq" id="WP_155176351.1">
    <property type="nucleotide sequence ID" value="NZ_BAAAFL010000043.1"/>
</dbReference>
<dbReference type="Proteomes" id="UP000798808">
    <property type="component" value="Unassembled WGS sequence"/>
</dbReference>
<dbReference type="Gene3D" id="3.40.50.720">
    <property type="entry name" value="NAD(P)-binding Rossmann-like Domain"/>
    <property type="match status" value="1"/>
</dbReference>
<dbReference type="InterPro" id="IPR001509">
    <property type="entry name" value="Epimerase_deHydtase"/>
</dbReference>
<dbReference type="Pfam" id="PF01370">
    <property type="entry name" value="Epimerase"/>
    <property type="match status" value="1"/>
</dbReference>
<keyword evidence="2" id="KW-0472">Membrane</keyword>
<gene>
    <name evidence="4" type="ORF">E1163_27000</name>
</gene>
<accession>A0ABW9RX81</accession>
<name>A0ABW9RX81_9BACT</name>
<comment type="subcellular location">
    <subcellularLocation>
        <location evidence="1">Membrane</location>
    </subcellularLocation>
</comment>
<comment type="caution">
    <text evidence="4">The sequence shown here is derived from an EMBL/GenBank/DDBJ whole genome shotgun (WGS) entry which is preliminary data.</text>
</comment>
<dbReference type="EMBL" id="SMLW01000669">
    <property type="protein sequence ID" value="MTI28636.1"/>
    <property type="molecule type" value="Genomic_DNA"/>
</dbReference>
<feature type="domain" description="NAD-dependent epimerase/dehydratase" evidence="3">
    <location>
        <begin position="5"/>
        <end position="113"/>
    </location>
</feature>
<organism evidence="4 5">
    <name type="scientific">Fulvivirga kasyanovii</name>
    <dbReference type="NCBI Taxonomy" id="396812"/>
    <lineage>
        <taxon>Bacteria</taxon>
        <taxon>Pseudomonadati</taxon>
        <taxon>Bacteroidota</taxon>
        <taxon>Cytophagia</taxon>
        <taxon>Cytophagales</taxon>
        <taxon>Fulvivirgaceae</taxon>
        <taxon>Fulvivirga</taxon>
    </lineage>
</organism>
<evidence type="ECO:0000256" key="2">
    <source>
        <dbReference type="ARBA" id="ARBA00023136"/>
    </source>
</evidence>